<dbReference type="Pfam" id="PF11306">
    <property type="entry name" value="DUF3108"/>
    <property type="match status" value="1"/>
</dbReference>
<feature type="compositionally biased region" description="Low complexity" evidence="1">
    <location>
        <begin position="106"/>
        <end position="148"/>
    </location>
</feature>
<dbReference type="RefSeq" id="WP_087127813.1">
    <property type="nucleotide sequence ID" value="NZ_FCNV02000001.1"/>
</dbReference>
<dbReference type="OrthoDB" id="8526020at2"/>
<comment type="caution">
    <text evidence="2">The sequence shown here is derived from an EMBL/GenBank/DDBJ whole genome shotgun (WGS) entry which is preliminary data.</text>
</comment>
<accession>A0A658QR09</accession>
<evidence type="ECO:0000313" key="2">
    <source>
        <dbReference type="EMBL" id="SAL12220.1"/>
    </source>
</evidence>
<name>A0A658QR09_9BURK</name>
<protein>
    <recommendedName>
        <fullName evidence="4">DUF3108 domain-containing protein</fullName>
    </recommendedName>
</protein>
<sequence length="416" mass="44374">MPLFDNRRPRPASGEPPHAVPTTTAPRRWGRWLLAALVVAGLHVGAMRWIERAKQPANPTAVEKPPVQVELLTPKPVAPPTPVPPAAPAKPPSKPARPAPQPQPSPVLSAATPQPDAPVTASSTVAASGAPANASAPAAASQPPAASSGDKFSVPPTGDLRYDTLVNGVMNQTGTIHWTNDGQHYEMVVSIPLPFVGPYVYSSKGHIDGFGIAPEQYSEKRGRRAADIAIFNRETKQIVYTRTPNSQPLADGAQDRFSVVMQLASLVRGAPDVYKPGVTRQFSVADNDSSEIWPMETVGDETVQARDGFVTARHFTRLPRREGDRRKLDVWLAPALGWLPVRILQTEPNGMQIEMLWAGNLRLPSAAGSPQAPGTTDASDETAPAVRAGNPALTAARCSVQDIPRVEAILTEPICS</sequence>
<dbReference type="EMBL" id="FCNV02000001">
    <property type="protein sequence ID" value="SAL12220.1"/>
    <property type="molecule type" value="Genomic_DNA"/>
</dbReference>
<feature type="region of interest" description="Disordered" evidence="1">
    <location>
        <begin position="1"/>
        <end position="24"/>
    </location>
</feature>
<dbReference type="AlphaFoldDB" id="A0A658QR09"/>
<dbReference type="Proteomes" id="UP000198263">
    <property type="component" value="Unassembled WGS sequence"/>
</dbReference>
<keyword evidence="3" id="KW-1185">Reference proteome</keyword>
<evidence type="ECO:0008006" key="4">
    <source>
        <dbReference type="Google" id="ProtNLM"/>
    </source>
</evidence>
<evidence type="ECO:0000256" key="1">
    <source>
        <dbReference type="SAM" id="MobiDB-lite"/>
    </source>
</evidence>
<feature type="compositionally biased region" description="Pro residues" evidence="1">
    <location>
        <begin position="76"/>
        <end position="105"/>
    </location>
</feature>
<feature type="region of interest" description="Disordered" evidence="1">
    <location>
        <begin position="72"/>
        <end position="156"/>
    </location>
</feature>
<proteinExistence type="predicted"/>
<dbReference type="InterPro" id="IPR021457">
    <property type="entry name" value="DUF3108"/>
</dbReference>
<organism evidence="2 3">
    <name type="scientific">Caballeronia concitans</name>
    <dbReference type="NCBI Taxonomy" id="1777133"/>
    <lineage>
        <taxon>Bacteria</taxon>
        <taxon>Pseudomonadati</taxon>
        <taxon>Pseudomonadota</taxon>
        <taxon>Betaproteobacteria</taxon>
        <taxon>Burkholderiales</taxon>
        <taxon>Burkholderiaceae</taxon>
        <taxon>Caballeronia</taxon>
    </lineage>
</organism>
<reference evidence="2 3" key="1">
    <citation type="submission" date="2016-01" db="EMBL/GenBank/DDBJ databases">
        <authorList>
            <person name="Peeters C."/>
        </authorList>
    </citation>
    <scope>NUCLEOTIDE SEQUENCE [LARGE SCALE GENOMIC DNA]</scope>
    <source>
        <strain evidence="2">LMG 29315</strain>
    </source>
</reference>
<gene>
    <name evidence="2" type="ORF">AWB72_00401</name>
</gene>
<evidence type="ECO:0000313" key="3">
    <source>
        <dbReference type="Proteomes" id="UP000198263"/>
    </source>
</evidence>